<dbReference type="PROSITE" id="PS50110">
    <property type="entry name" value="RESPONSE_REGULATORY"/>
    <property type="match status" value="1"/>
</dbReference>
<evidence type="ECO:0000256" key="8">
    <source>
        <dbReference type="SAM" id="Phobius"/>
    </source>
</evidence>
<dbReference type="EC" id="2.7.13.3" evidence="2"/>
<feature type="domain" description="HTH araC/xylS-type" evidence="9">
    <location>
        <begin position="1254"/>
        <end position="1352"/>
    </location>
</feature>
<dbReference type="Gene3D" id="3.30.565.10">
    <property type="entry name" value="Histidine kinase-like ATPase, C-terminal domain"/>
    <property type="match status" value="1"/>
</dbReference>
<dbReference type="SMART" id="SM00388">
    <property type="entry name" value="HisKA"/>
    <property type="match status" value="1"/>
</dbReference>
<dbReference type="PANTHER" id="PTHR43547:SF2">
    <property type="entry name" value="HYBRID SIGNAL TRANSDUCTION HISTIDINE KINASE C"/>
    <property type="match status" value="1"/>
</dbReference>
<keyword evidence="4" id="KW-0805">Transcription regulation</keyword>
<dbReference type="InterPro" id="IPR003661">
    <property type="entry name" value="HisK_dim/P_dom"/>
</dbReference>
<evidence type="ECO:0000256" key="1">
    <source>
        <dbReference type="ARBA" id="ARBA00000085"/>
    </source>
</evidence>
<dbReference type="Gene3D" id="3.40.50.2300">
    <property type="match status" value="1"/>
</dbReference>
<evidence type="ECO:0000256" key="3">
    <source>
        <dbReference type="ARBA" id="ARBA00022553"/>
    </source>
</evidence>
<dbReference type="PRINTS" id="PR00344">
    <property type="entry name" value="BCTRLSENSOR"/>
</dbReference>
<name>A0ABQ1WEK3_9FLAO</name>
<keyword evidence="6" id="KW-0804">Transcription</keyword>
<accession>A0ABQ1WEK3</accession>
<dbReference type="SMART" id="SM00387">
    <property type="entry name" value="HATPase_c"/>
    <property type="match status" value="1"/>
</dbReference>
<dbReference type="Gene3D" id="2.60.40.10">
    <property type="entry name" value="Immunoglobulins"/>
    <property type="match status" value="1"/>
</dbReference>
<dbReference type="PROSITE" id="PS50109">
    <property type="entry name" value="HIS_KIN"/>
    <property type="match status" value="1"/>
</dbReference>
<evidence type="ECO:0000313" key="13">
    <source>
        <dbReference type="Proteomes" id="UP000605733"/>
    </source>
</evidence>
<dbReference type="InterPro" id="IPR018062">
    <property type="entry name" value="HTH_AraC-typ_CS"/>
</dbReference>
<dbReference type="InterPro" id="IPR036097">
    <property type="entry name" value="HisK_dim/P_sf"/>
</dbReference>
<dbReference type="Gene3D" id="2.130.10.10">
    <property type="entry name" value="YVTN repeat-like/Quinoprotein amine dehydrogenase"/>
    <property type="match status" value="2"/>
</dbReference>
<dbReference type="InterPro" id="IPR004358">
    <property type="entry name" value="Sig_transdc_His_kin-like_C"/>
</dbReference>
<dbReference type="CDD" id="cd17574">
    <property type="entry name" value="REC_OmpR"/>
    <property type="match status" value="1"/>
</dbReference>
<dbReference type="GO" id="GO:0016301">
    <property type="term" value="F:kinase activity"/>
    <property type="evidence" value="ECO:0007669"/>
    <property type="project" value="UniProtKB-KW"/>
</dbReference>
<evidence type="ECO:0000256" key="6">
    <source>
        <dbReference type="ARBA" id="ARBA00023163"/>
    </source>
</evidence>
<dbReference type="InterPro" id="IPR005467">
    <property type="entry name" value="His_kinase_dom"/>
</dbReference>
<dbReference type="PROSITE" id="PS00041">
    <property type="entry name" value="HTH_ARAC_FAMILY_1"/>
    <property type="match status" value="1"/>
</dbReference>
<dbReference type="Proteomes" id="UP000605733">
    <property type="component" value="Unassembled WGS sequence"/>
</dbReference>
<keyword evidence="8" id="KW-0472">Membrane</keyword>
<comment type="caution">
    <text evidence="12">The sequence shown here is derived from an EMBL/GenBank/DDBJ whole genome shotgun (WGS) entry which is preliminary data.</text>
</comment>
<dbReference type="InterPro" id="IPR015943">
    <property type="entry name" value="WD40/YVTN_repeat-like_dom_sf"/>
</dbReference>
<dbReference type="InterPro" id="IPR011006">
    <property type="entry name" value="CheY-like_superfamily"/>
</dbReference>
<dbReference type="InterPro" id="IPR018060">
    <property type="entry name" value="HTH_AraC"/>
</dbReference>
<dbReference type="SUPFAM" id="SSF52172">
    <property type="entry name" value="CheY-like"/>
    <property type="match status" value="1"/>
</dbReference>
<dbReference type="Pfam" id="PF12833">
    <property type="entry name" value="HTH_18"/>
    <property type="match status" value="1"/>
</dbReference>
<keyword evidence="8" id="KW-0812">Transmembrane</keyword>
<comment type="catalytic activity">
    <reaction evidence="1">
        <text>ATP + protein L-histidine = ADP + protein N-phospho-L-histidine.</text>
        <dbReference type="EC" id="2.7.13.3"/>
    </reaction>
</comment>
<dbReference type="Pfam" id="PF07494">
    <property type="entry name" value="Reg_prop"/>
    <property type="match status" value="5"/>
</dbReference>
<dbReference type="Pfam" id="PF02518">
    <property type="entry name" value="HATPase_c"/>
    <property type="match status" value="1"/>
</dbReference>
<dbReference type="PROSITE" id="PS01124">
    <property type="entry name" value="HTH_ARAC_FAMILY_2"/>
    <property type="match status" value="1"/>
</dbReference>
<dbReference type="SMART" id="SM00448">
    <property type="entry name" value="REC"/>
    <property type="match status" value="1"/>
</dbReference>
<dbReference type="SUPFAM" id="SSF63829">
    <property type="entry name" value="Calcium-dependent phosphotriesterase"/>
    <property type="match status" value="2"/>
</dbReference>
<dbReference type="SUPFAM" id="SSF46689">
    <property type="entry name" value="Homeodomain-like"/>
    <property type="match status" value="1"/>
</dbReference>
<gene>
    <name evidence="12" type="ORF">GCM10011532_08670</name>
</gene>
<evidence type="ECO:0000259" key="9">
    <source>
        <dbReference type="PROSITE" id="PS01124"/>
    </source>
</evidence>
<protein>
    <recommendedName>
        <fullName evidence="2">histidine kinase</fullName>
        <ecNumber evidence="2">2.7.13.3</ecNumber>
    </recommendedName>
</protein>
<dbReference type="InterPro" id="IPR036890">
    <property type="entry name" value="HATPase_C_sf"/>
</dbReference>
<dbReference type="InterPro" id="IPR011123">
    <property type="entry name" value="Y_Y_Y"/>
</dbReference>
<dbReference type="SMART" id="SM00342">
    <property type="entry name" value="HTH_ARAC"/>
    <property type="match status" value="1"/>
</dbReference>
<evidence type="ECO:0000256" key="5">
    <source>
        <dbReference type="ARBA" id="ARBA00023125"/>
    </source>
</evidence>
<feature type="modified residue" description="4-aspartylphosphate" evidence="7">
    <location>
        <position position="1155"/>
    </location>
</feature>
<keyword evidence="13" id="KW-1185">Reference proteome</keyword>
<evidence type="ECO:0000256" key="2">
    <source>
        <dbReference type="ARBA" id="ARBA00012438"/>
    </source>
</evidence>
<reference evidence="13" key="1">
    <citation type="journal article" date="2019" name="Int. J. Syst. Evol. Microbiol.">
        <title>The Global Catalogue of Microorganisms (GCM) 10K type strain sequencing project: providing services to taxonomists for standard genome sequencing and annotation.</title>
        <authorList>
            <consortium name="The Broad Institute Genomics Platform"/>
            <consortium name="The Broad Institute Genome Sequencing Center for Infectious Disease"/>
            <person name="Wu L."/>
            <person name="Ma J."/>
        </authorList>
    </citation>
    <scope>NUCLEOTIDE SEQUENCE [LARGE SCALE GENOMIC DNA]</scope>
    <source>
        <strain evidence="13">CGMCC 1.15422</strain>
    </source>
</reference>
<dbReference type="InterPro" id="IPR001789">
    <property type="entry name" value="Sig_transdc_resp-reg_receiver"/>
</dbReference>
<evidence type="ECO:0000256" key="4">
    <source>
        <dbReference type="ARBA" id="ARBA00023015"/>
    </source>
</evidence>
<dbReference type="InterPro" id="IPR003594">
    <property type="entry name" value="HATPase_dom"/>
</dbReference>
<sequence>MVGIFPEFKSLALWVCIVFYASLSAQIQPEFKNIDQSSGLSNGRITSIVKDQHGFVWIATKNGINRYDGLDFKIYSKQNSSLSSNDISDLYIDRKQRLWVATLGGGLNLYDPVLDTFTVFKNSENPNSIASNQVNVIYEDKSGHLWLGTENGLSEYLEEKGKFNNFRHDNTPESLSHNSVTSIFQKKEGTLWIGTFGGGLNKFNISKRKFERIHPSEKYFTSFIYKIFGMDKEHILLGTGGDGLLLFNTETYNFSNYLQDLGVSQEINIVRAISRDKSKALWIGTDGNGLFKIENTGEKSVIQNFLYNSQLRSSLSGNAVYEIMEDDEENMWIGTAWNGINVLENNKNYELLFSDIVGENPTPVLSVFKQNNKLFLGLDGNGLTIFNSENNRVSYFNKENKNYIGGNYIQHIAEFQNSEDLWLGTFANGLIKFNPESGSFTRFMHRSEDTSSISYNDVRYIVPEENGDLWIATWGGGLNYFNRKTESFKKFRASENDQNTINSDNVISIQKDGNLLWLGTFGGGLDRYDIEKDKFDHFEYQENDPNSISGNNLFSLLIDSEKKIWIGTSGEGINRFDPKTEKFERFDNFQNLRYATVTAIIEDDAQNIWFSTKQGIWKFDRETEAFQNFPGLTGEFHINSAFKDENGLLYFGGINGVVRFDPEKITYDSHPPKLVLTNFKLFNKELPVGQREFLKKDIAFEDRLTLKHNADVITFEFAALKFPFSDNCEYAIKMENFDQDWRNIGKDRTATFTNLAPGDYIFKVKSREAWDEWGKDYASINVKILKPFYLQWWAFVIYALLIILLFYLFRKYIIAWEQLKSNLRLEKLTHEKDTELYNLKQQFFTNISHEIRTPVTLMLGAVNRLIERSSFVEKKETTPVRTIQKHGNHLLQLVNELLDFRNLELESIKLKVSRDNFVAYCEEIFLSFSESARDKNIDFQFESTSPEIELWFDLNQMEKILYNLLSNAFKFTPQGGKISLKITENESEVFLEVQDSGIGIGKKQREKIFERFYQSKKPKDFDVPGFGLGLSITKEIADLHDGTISVKSKKNEGSSFLLKLKKGKEHFQKKQIIETQTPGFDVIKQKPEDGIREEDFDTSLSGLQDESILIVEDNKEIRKYISGLLKPYCRVIEVENGKEALEEITQNQPDLIISDIMMPIMDGVSLTRKLKTSTETSHIPVILLTARATSIQRMEGYETGADAYITKPFNEEMLMIRIKNLLRNRNLLQEKFKNDQTLLPSDLAINSLDEKFLQKLIKVIQENIDGESLNADFISKEMGMSHSVVYKKIKAITGMTFIEFVRDFKLKMAKELIAEKGFSVSEACYRIGYSDRKYFSKLFKKKFGKNPSHYAK</sequence>
<evidence type="ECO:0000259" key="11">
    <source>
        <dbReference type="PROSITE" id="PS50110"/>
    </source>
</evidence>
<feature type="transmembrane region" description="Helical" evidence="8">
    <location>
        <begin position="789"/>
        <end position="809"/>
    </location>
</feature>
<keyword evidence="8" id="KW-1133">Transmembrane helix</keyword>
<dbReference type="SUPFAM" id="SSF47384">
    <property type="entry name" value="Homodimeric domain of signal transducing histidine kinase"/>
    <property type="match status" value="1"/>
</dbReference>
<keyword evidence="3 7" id="KW-0597">Phosphoprotein</keyword>
<dbReference type="InterPro" id="IPR009057">
    <property type="entry name" value="Homeodomain-like_sf"/>
</dbReference>
<dbReference type="Gene3D" id="1.10.10.60">
    <property type="entry name" value="Homeodomain-like"/>
    <property type="match status" value="1"/>
</dbReference>
<dbReference type="EMBL" id="BMIX01000002">
    <property type="protein sequence ID" value="GGG27523.1"/>
    <property type="molecule type" value="Genomic_DNA"/>
</dbReference>
<dbReference type="CDD" id="cd00082">
    <property type="entry name" value="HisKA"/>
    <property type="match status" value="1"/>
</dbReference>
<dbReference type="Pfam" id="PF07495">
    <property type="entry name" value="Y_Y_Y"/>
    <property type="match status" value="1"/>
</dbReference>
<proteinExistence type="predicted"/>
<dbReference type="InterPro" id="IPR013783">
    <property type="entry name" value="Ig-like_fold"/>
</dbReference>
<dbReference type="InterPro" id="IPR011110">
    <property type="entry name" value="Reg_prop"/>
</dbReference>
<dbReference type="CDD" id="cd00075">
    <property type="entry name" value="HATPase"/>
    <property type="match status" value="1"/>
</dbReference>
<evidence type="ECO:0000259" key="10">
    <source>
        <dbReference type="PROSITE" id="PS50109"/>
    </source>
</evidence>
<keyword evidence="5" id="KW-0238">DNA-binding</keyword>
<keyword evidence="12" id="KW-0418">Kinase</keyword>
<dbReference type="Pfam" id="PF00512">
    <property type="entry name" value="HisKA"/>
    <property type="match status" value="1"/>
</dbReference>
<keyword evidence="12" id="KW-0808">Transferase</keyword>
<dbReference type="Pfam" id="PF00072">
    <property type="entry name" value="Response_reg"/>
    <property type="match status" value="1"/>
</dbReference>
<evidence type="ECO:0000313" key="12">
    <source>
        <dbReference type="EMBL" id="GGG27523.1"/>
    </source>
</evidence>
<feature type="domain" description="Histidine kinase" evidence="10">
    <location>
        <begin position="846"/>
        <end position="1064"/>
    </location>
</feature>
<organism evidence="12 13">
    <name type="scientific">Christiangramia forsetii</name>
    <dbReference type="NCBI Taxonomy" id="411153"/>
    <lineage>
        <taxon>Bacteria</taxon>
        <taxon>Pseudomonadati</taxon>
        <taxon>Bacteroidota</taxon>
        <taxon>Flavobacteriia</taxon>
        <taxon>Flavobacteriales</taxon>
        <taxon>Flavobacteriaceae</taxon>
        <taxon>Christiangramia</taxon>
    </lineage>
</organism>
<dbReference type="RefSeq" id="WP_011707965.1">
    <property type="nucleotide sequence ID" value="NZ_BMIX01000002.1"/>
</dbReference>
<dbReference type="PANTHER" id="PTHR43547">
    <property type="entry name" value="TWO-COMPONENT HISTIDINE KINASE"/>
    <property type="match status" value="1"/>
</dbReference>
<dbReference type="SUPFAM" id="SSF55874">
    <property type="entry name" value="ATPase domain of HSP90 chaperone/DNA topoisomerase II/histidine kinase"/>
    <property type="match status" value="1"/>
</dbReference>
<feature type="domain" description="Response regulatory" evidence="11">
    <location>
        <begin position="1107"/>
        <end position="1222"/>
    </location>
</feature>
<evidence type="ECO:0000256" key="7">
    <source>
        <dbReference type="PROSITE-ProRule" id="PRU00169"/>
    </source>
</evidence>
<dbReference type="Gene3D" id="1.10.287.130">
    <property type="match status" value="1"/>
</dbReference>